<dbReference type="SMART" id="SM00530">
    <property type="entry name" value="HTH_XRE"/>
    <property type="match status" value="1"/>
</dbReference>
<keyword evidence="4" id="KW-0808">Transferase</keyword>
<organism evidence="9 10">
    <name type="scientific">Crenobacter oryzisoli</name>
    <dbReference type="NCBI Taxonomy" id="3056844"/>
    <lineage>
        <taxon>Bacteria</taxon>
        <taxon>Pseudomonadati</taxon>
        <taxon>Pseudomonadota</taxon>
        <taxon>Betaproteobacteria</taxon>
        <taxon>Neisseriales</taxon>
        <taxon>Neisseriaceae</taxon>
        <taxon>Crenobacter</taxon>
    </lineage>
</organism>
<dbReference type="InterPro" id="IPR010982">
    <property type="entry name" value="Lambda_DNA-bd_dom_sf"/>
</dbReference>
<evidence type="ECO:0000259" key="8">
    <source>
        <dbReference type="PROSITE" id="PS50943"/>
    </source>
</evidence>
<dbReference type="InterPro" id="IPR000700">
    <property type="entry name" value="PAS-assoc_C"/>
</dbReference>
<evidence type="ECO:0000259" key="6">
    <source>
        <dbReference type="PROSITE" id="PS50112"/>
    </source>
</evidence>
<dbReference type="EMBL" id="JAUEDK010000003">
    <property type="protein sequence ID" value="MDN0073712.1"/>
    <property type="molecule type" value="Genomic_DNA"/>
</dbReference>
<keyword evidence="3" id="KW-0597">Phosphoprotein</keyword>
<reference evidence="9" key="1">
    <citation type="submission" date="2023-06" db="EMBL/GenBank/DDBJ databases">
        <authorList>
            <person name="Zhang S."/>
        </authorList>
    </citation>
    <scope>NUCLEOTIDE SEQUENCE</scope>
    <source>
        <strain evidence="9">SG2303</strain>
    </source>
</reference>
<protein>
    <recommendedName>
        <fullName evidence="2">histidine kinase</fullName>
        <ecNumber evidence="2">2.7.13.3</ecNumber>
    </recommendedName>
</protein>
<feature type="domain" description="PAC" evidence="7">
    <location>
        <begin position="295"/>
        <end position="348"/>
    </location>
</feature>
<evidence type="ECO:0000256" key="4">
    <source>
        <dbReference type="ARBA" id="ARBA00022679"/>
    </source>
</evidence>
<evidence type="ECO:0000256" key="3">
    <source>
        <dbReference type="ARBA" id="ARBA00022553"/>
    </source>
</evidence>
<dbReference type="Pfam" id="PF01381">
    <property type="entry name" value="HTH_3"/>
    <property type="match status" value="1"/>
</dbReference>
<dbReference type="PROSITE" id="PS50113">
    <property type="entry name" value="PAC"/>
    <property type="match status" value="2"/>
</dbReference>
<dbReference type="SMART" id="SM00086">
    <property type="entry name" value="PAC"/>
    <property type="match status" value="2"/>
</dbReference>
<dbReference type="CDD" id="cd00130">
    <property type="entry name" value="PAS"/>
    <property type="match status" value="1"/>
</dbReference>
<dbReference type="SUPFAM" id="SSF47413">
    <property type="entry name" value="lambda repressor-like DNA-binding domains"/>
    <property type="match status" value="1"/>
</dbReference>
<accession>A0ABT7XIV3</accession>
<dbReference type="InterPro" id="IPR013655">
    <property type="entry name" value="PAS_fold_3"/>
</dbReference>
<dbReference type="PROSITE" id="PS50943">
    <property type="entry name" value="HTH_CROC1"/>
    <property type="match status" value="1"/>
</dbReference>
<comment type="catalytic activity">
    <reaction evidence="1">
        <text>ATP + protein L-histidine = ADP + protein N-phospho-L-histidine.</text>
        <dbReference type="EC" id="2.7.13.3"/>
    </reaction>
</comment>
<dbReference type="InterPro" id="IPR052162">
    <property type="entry name" value="Sensor_kinase/Photoreceptor"/>
</dbReference>
<feature type="domain" description="PAS" evidence="6">
    <location>
        <begin position="221"/>
        <end position="263"/>
    </location>
</feature>
<dbReference type="CDD" id="cd00093">
    <property type="entry name" value="HTH_XRE"/>
    <property type="match status" value="1"/>
</dbReference>
<dbReference type="SMART" id="SM00091">
    <property type="entry name" value="PAS"/>
    <property type="match status" value="2"/>
</dbReference>
<name>A0ABT7XIV3_9NEIS</name>
<evidence type="ECO:0000256" key="5">
    <source>
        <dbReference type="ARBA" id="ARBA00022777"/>
    </source>
</evidence>
<evidence type="ECO:0000313" key="9">
    <source>
        <dbReference type="EMBL" id="MDN0073712.1"/>
    </source>
</evidence>
<dbReference type="SUPFAM" id="SSF55785">
    <property type="entry name" value="PYP-like sensor domain (PAS domain)"/>
    <property type="match status" value="2"/>
</dbReference>
<dbReference type="InterPro" id="IPR035965">
    <property type="entry name" value="PAS-like_dom_sf"/>
</dbReference>
<gene>
    <name evidence="9" type="ORF">QU481_02235</name>
</gene>
<proteinExistence type="predicted"/>
<dbReference type="Gene3D" id="1.10.260.40">
    <property type="entry name" value="lambda repressor-like DNA-binding domains"/>
    <property type="match status" value="1"/>
</dbReference>
<keyword evidence="10" id="KW-1185">Reference proteome</keyword>
<dbReference type="PANTHER" id="PTHR43304">
    <property type="entry name" value="PHYTOCHROME-LIKE PROTEIN CPH1"/>
    <property type="match status" value="1"/>
</dbReference>
<dbReference type="InterPro" id="IPR001387">
    <property type="entry name" value="Cro/C1-type_HTH"/>
</dbReference>
<feature type="domain" description="HTH cro/C1-type" evidence="8">
    <location>
        <begin position="10"/>
        <end position="63"/>
    </location>
</feature>
<keyword evidence="5" id="KW-0418">Kinase</keyword>
<evidence type="ECO:0000313" key="10">
    <source>
        <dbReference type="Proteomes" id="UP001168540"/>
    </source>
</evidence>
<dbReference type="Gene3D" id="3.30.450.20">
    <property type="entry name" value="PAS domain"/>
    <property type="match status" value="2"/>
</dbReference>
<dbReference type="NCBIfam" id="TIGR00229">
    <property type="entry name" value="sensory_box"/>
    <property type="match status" value="2"/>
</dbReference>
<dbReference type="Pfam" id="PF08447">
    <property type="entry name" value="PAS_3"/>
    <property type="match status" value="2"/>
</dbReference>
<comment type="caution">
    <text evidence="9">The sequence shown here is derived from an EMBL/GenBank/DDBJ whole genome shotgun (WGS) entry which is preliminary data.</text>
</comment>
<dbReference type="RefSeq" id="WP_289828246.1">
    <property type="nucleotide sequence ID" value="NZ_JAUEDK010000003.1"/>
</dbReference>
<evidence type="ECO:0000256" key="2">
    <source>
        <dbReference type="ARBA" id="ARBA00012438"/>
    </source>
</evidence>
<dbReference type="Proteomes" id="UP001168540">
    <property type="component" value="Unassembled WGS sequence"/>
</dbReference>
<dbReference type="InterPro" id="IPR000014">
    <property type="entry name" value="PAS"/>
</dbReference>
<dbReference type="PANTHER" id="PTHR43304:SF1">
    <property type="entry name" value="PAC DOMAIN-CONTAINING PROTEIN"/>
    <property type="match status" value="1"/>
</dbReference>
<evidence type="ECO:0000259" key="7">
    <source>
        <dbReference type="PROSITE" id="PS50113"/>
    </source>
</evidence>
<dbReference type="PROSITE" id="PS50112">
    <property type="entry name" value="PAS"/>
    <property type="match status" value="1"/>
</dbReference>
<evidence type="ECO:0000256" key="1">
    <source>
        <dbReference type="ARBA" id="ARBA00000085"/>
    </source>
</evidence>
<dbReference type="InterPro" id="IPR001610">
    <property type="entry name" value="PAC"/>
</dbReference>
<sequence>MTENSFAFRLKELLEHKKLTLQAVATALGVSRPAVHKWTRGGEIDYDNLRRLAAFLNVNWIWLRYGEEAQRDLANAEPVELPMTDVRRRYTAEIMENEARMKLAQENARIVTWEWNLITDAVTYSTNVEAVYGWPIGRNEDFWPHVPDADAAMMRGVYEHSIASGEPHEIDFRIVDPAGETRWIASRATPIRDADGRIVKMVGISMDNTARKTAEEALRRSEARFRAIFENASGGIAYIGLDGRWLKANQTLCELLGYTAEELSTLTFQSLTLEDDLADNLVQLDRLLVGEISMYSLEKRFRRKDGSVIWVNVKTSLQRNPDNGEPEHLVTVIDDITAQHTRMAALEQAAGEAELLFDAAGIGRWRFDTASGRVTADAVAMGLLIDQERAGELGQAQWWRLWSAESAEWLEAALRDVRFDGVGRRQNGVTLRLFAARHPREGGVWLGGVSRLDG</sequence>
<dbReference type="Gene3D" id="2.10.70.100">
    <property type="match status" value="1"/>
</dbReference>
<dbReference type="EC" id="2.7.13.3" evidence="2"/>
<feature type="domain" description="PAC" evidence="7">
    <location>
        <begin position="168"/>
        <end position="220"/>
    </location>
</feature>